<gene>
    <name evidence="1" type="ORF">UFOPK2837_00970</name>
</gene>
<reference evidence="1" key="1">
    <citation type="submission" date="2020-05" db="EMBL/GenBank/DDBJ databases">
        <authorList>
            <person name="Chiriac C."/>
            <person name="Salcher M."/>
            <person name="Ghai R."/>
            <person name="Kavagutti S V."/>
        </authorList>
    </citation>
    <scope>NUCLEOTIDE SEQUENCE</scope>
</reference>
<sequence length="92" mass="9670">MSPLIAAVHVPFTLAFIATRLALAAVLSADAYVAIETALAVGAHTRNAVLALLYVFPKSSPLYVYFFVKFNESYNLACAIAGLAFTGSVGSE</sequence>
<organism evidence="1">
    <name type="scientific">freshwater metagenome</name>
    <dbReference type="NCBI Taxonomy" id="449393"/>
    <lineage>
        <taxon>unclassified sequences</taxon>
        <taxon>metagenomes</taxon>
        <taxon>ecological metagenomes</taxon>
    </lineage>
</organism>
<protein>
    <submittedName>
        <fullName evidence="1">Unannotated protein</fullName>
    </submittedName>
</protein>
<dbReference type="EMBL" id="CAEZZF010000097">
    <property type="protein sequence ID" value="CAB4757861.1"/>
    <property type="molecule type" value="Genomic_DNA"/>
</dbReference>
<name>A0A6J6UDD2_9ZZZZ</name>
<evidence type="ECO:0000313" key="1">
    <source>
        <dbReference type="EMBL" id="CAB4757861.1"/>
    </source>
</evidence>
<dbReference type="AlphaFoldDB" id="A0A6J6UDD2"/>
<accession>A0A6J6UDD2</accession>
<proteinExistence type="predicted"/>